<dbReference type="GO" id="GO:0003700">
    <property type="term" value="F:DNA-binding transcription factor activity"/>
    <property type="evidence" value="ECO:0007669"/>
    <property type="project" value="InterPro"/>
</dbReference>
<dbReference type="HOGENOM" id="CLU_342074_0_0_1"/>
<reference evidence="17" key="3">
    <citation type="submission" date="2023-03" db="UniProtKB">
        <authorList>
            <consortium name="EnsemblPlants"/>
        </authorList>
    </citation>
    <scope>IDENTIFICATION</scope>
    <source>
        <strain evidence="17">cv. Chiifu-401-42</strain>
    </source>
</reference>
<comment type="cofactor">
    <cofactor evidence="12">
        <name>Co(2+)</name>
        <dbReference type="ChEBI" id="CHEBI:48828"/>
    </cofactor>
    <cofactor evidence="12">
        <name>Zn(2+)</name>
        <dbReference type="ChEBI" id="CHEBI:29105"/>
    </cofactor>
    <cofactor evidence="12">
        <name>Mn(2+)</name>
        <dbReference type="ChEBI" id="CHEBI:29035"/>
    </cofactor>
    <cofactor evidence="12">
        <name>Fe(2+)</name>
        <dbReference type="ChEBI" id="CHEBI:29033"/>
    </cofactor>
    <text evidence="12">Binds 2 divalent metal cations per subunit. Has a high-affinity and a low affinity metal-binding site. The true nature of the physiological cofactor is under debate. The enzyme is active with cobalt, zinc, manganese or divalent iron ions. Most likely, methionine aminopeptidases function as mononuclear Fe(2+)-metalloproteases under physiological conditions, and the catalytically relevant metal-binding site has been assigned to the histidine-containing high-affinity site.</text>
</comment>
<dbReference type="GO" id="GO:0070006">
    <property type="term" value="F:metalloaminopeptidase activity"/>
    <property type="evidence" value="ECO:0000318"/>
    <property type="project" value="GO_Central"/>
</dbReference>
<dbReference type="PROSITE" id="PS50863">
    <property type="entry name" value="B3"/>
    <property type="match status" value="1"/>
</dbReference>
<keyword evidence="10" id="KW-0804">Transcription</keyword>
<dbReference type="PANTHER" id="PTHR43330">
    <property type="entry name" value="METHIONINE AMINOPEPTIDASE"/>
    <property type="match status" value="1"/>
</dbReference>
<evidence type="ECO:0000256" key="14">
    <source>
        <dbReference type="SAM" id="MobiDB-lite"/>
    </source>
</evidence>
<dbReference type="EnsemblPlants" id="Bra025159.1">
    <property type="protein sequence ID" value="Bra025159.1-P"/>
    <property type="gene ID" value="Bra025159"/>
</dbReference>
<comment type="catalytic activity">
    <reaction evidence="12 13">
        <text>Release of N-terminal amino acids, preferentially methionine, from peptides and arylamides.</text>
        <dbReference type="EC" id="3.4.11.18"/>
    </reaction>
</comment>
<dbReference type="Gene3D" id="3.30.730.10">
    <property type="entry name" value="AP2/ERF domain"/>
    <property type="match status" value="1"/>
</dbReference>
<feature type="compositionally biased region" description="Low complexity" evidence="14">
    <location>
        <begin position="1"/>
        <end position="17"/>
    </location>
</feature>
<dbReference type="SUPFAM" id="SSF101936">
    <property type="entry name" value="DNA-binding pseudobarrel domain"/>
    <property type="match status" value="1"/>
</dbReference>
<feature type="domain" description="TF-B3" evidence="15">
    <location>
        <begin position="205"/>
        <end position="269"/>
    </location>
</feature>
<dbReference type="EC" id="3.4.11.18" evidence="13"/>
<dbReference type="Pfam" id="PF02362">
    <property type="entry name" value="B3"/>
    <property type="match status" value="1"/>
</dbReference>
<name>M4E8Q3_BRACM</name>
<evidence type="ECO:0000256" key="1">
    <source>
        <dbReference type="ARBA" id="ARBA00004123"/>
    </source>
</evidence>
<dbReference type="Proteomes" id="UP000011750">
    <property type="component" value="Chromosome A06"/>
</dbReference>
<feature type="binding site" evidence="12">
    <location>
        <position position="650"/>
    </location>
    <ligand>
        <name>a divalent metal cation</name>
        <dbReference type="ChEBI" id="CHEBI:60240"/>
        <label>2</label>
        <note>catalytic</note>
    </ligand>
</feature>
<feature type="binding site" evidence="12">
    <location>
        <position position="619"/>
    </location>
    <ligand>
        <name>a divalent metal cation</name>
        <dbReference type="ChEBI" id="CHEBI:60240"/>
        <label>2</label>
        <note>catalytic</note>
    </ligand>
</feature>
<dbReference type="PROSITE" id="PS51032">
    <property type="entry name" value="AP2_ERF"/>
    <property type="match status" value="1"/>
</dbReference>
<dbReference type="SMART" id="SM01019">
    <property type="entry name" value="B3"/>
    <property type="match status" value="1"/>
</dbReference>
<reference evidence="17 18" key="2">
    <citation type="journal article" date="2018" name="Hortic Res">
        <title>Improved Brassica rapa reference genome by single-molecule sequencing and chromosome conformation capture technologies.</title>
        <authorList>
            <person name="Zhang L."/>
            <person name="Cai X."/>
            <person name="Wu J."/>
            <person name="Liu M."/>
            <person name="Grob S."/>
            <person name="Cheng F."/>
            <person name="Liang J."/>
            <person name="Cai C."/>
            <person name="Liu Z."/>
            <person name="Liu B."/>
            <person name="Wang F."/>
            <person name="Li S."/>
            <person name="Liu F."/>
            <person name="Li X."/>
            <person name="Cheng L."/>
            <person name="Yang W."/>
            <person name="Li M.H."/>
            <person name="Grossniklaus U."/>
            <person name="Zheng H."/>
            <person name="Wang X."/>
        </authorList>
    </citation>
    <scope>NUCLEOTIDE SEQUENCE [LARGE SCALE GENOMIC DNA]</scope>
    <source>
        <strain evidence="17 18">cv. Chiifu-401-42</strain>
    </source>
</reference>
<organism evidence="17 18">
    <name type="scientific">Brassica campestris</name>
    <name type="common">Field mustard</name>
    <dbReference type="NCBI Taxonomy" id="3711"/>
    <lineage>
        <taxon>Eukaryota</taxon>
        <taxon>Viridiplantae</taxon>
        <taxon>Streptophyta</taxon>
        <taxon>Embryophyta</taxon>
        <taxon>Tracheophyta</taxon>
        <taxon>Spermatophyta</taxon>
        <taxon>Magnoliopsida</taxon>
        <taxon>eudicotyledons</taxon>
        <taxon>Gunneridae</taxon>
        <taxon>Pentapetalae</taxon>
        <taxon>rosids</taxon>
        <taxon>malvids</taxon>
        <taxon>Brassicales</taxon>
        <taxon>Brassicaceae</taxon>
        <taxon>Brassiceae</taxon>
        <taxon>Brassica</taxon>
    </lineage>
</organism>
<reference evidence="17 18" key="1">
    <citation type="journal article" date="2011" name="Nat. Genet.">
        <title>The genome of the mesopolyploid crop species Brassica rapa.</title>
        <authorList>
            <consortium name="Brassica rapa Genome Sequencing Project Consortium"/>
            <person name="Wang X."/>
            <person name="Wang H."/>
            <person name="Wang J."/>
            <person name="Sun R."/>
            <person name="Wu J."/>
            <person name="Liu S."/>
            <person name="Bai Y."/>
            <person name="Mun J.H."/>
            <person name="Bancroft I."/>
            <person name="Cheng F."/>
            <person name="Huang S."/>
            <person name="Li X."/>
            <person name="Hua W."/>
            <person name="Wang J."/>
            <person name="Wang X."/>
            <person name="Freeling M."/>
            <person name="Pires J.C."/>
            <person name="Paterson A.H."/>
            <person name="Chalhoub B."/>
            <person name="Wang B."/>
            <person name="Hayward A."/>
            <person name="Sharpe A.G."/>
            <person name="Park B.S."/>
            <person name="Weisshaar B."/>
            <person name="Liu B."/>
            <person name="Li B."/>
            <person name="Liu B."/>
            <person name="Tong C."/>
            <person name="Song C."/>
            <person name="Duran C."/>
            <person name="Peng C."/>
            <person name="Geng C."/>
            <person name="Koh C."/>
            <person name="Lin C."/>
            <person name="Edwards D."/>
            <person name="Mu D."/>
            <person name="Shen D."/>
            <person name="Soumpourou E."/>
            <person name="Li F."/>
            <person name="Fraser F."/>
            <person name="Conant G."/>
            <person name="Lassalle G."/>
            <person name="King G.J."/>
            <person name="Bonnema G."/>
            <person name="Tang H."/>
            <person name="Wang H."/>
            <person name="Belcram H."/>
            <person name="Zhou H."/>
            <person name="Hirakawa H."/>
            <person name="Abe H."/>
            <person name="Guo H."/>
            <person name="Wang H."/>
            <person name="Jin H."/>
            <person name="Parkin I.A."/>
            <person name="Batley J."/>
            <person name="Kim J.S."/>
            <person name="Just J."/>
            <person name="Li J."/>
            <person name="Xu J."/>
            <person name="Deng J."/>
            <person name="Kim J.A."/>
            <person name="Li J."/>
            <person name="Yu J."/>
            <person name="Meng J."/>
            <person name="Wang J."/>
            <person name="Min J."/>
            <person name="Poulain J."/>
            <person name="Wang J."/>
            <person name="Hatakeyama K."/>
            <person name="Wu K."/>
            <person name="Wang L."/>
            <person name="Fang L."/>
            <person name="Trick M."/>
            <person name="Links M.G."/>
            <person name="Zhao M."/>
            <person name="Jin M."/>
            <person name="Ramchiary N."/>
            <person name="Drou N."/>
            <person name="Berkman P.J."/>
            <person name="Cai Q."/>
            <person name="Huang Q."/>
            <person name="Li R."/>
            <person name="Tabata S."/>
            <person name="Cheng S."/>
            <person name="Zhang S."/>
            <person name="Zhang S."/>
            <person name="Huang S."/>
            <person name="Sato S."/>
            <person name="Sun S."/>
            <person name="Kwon S.J."/>
            <person name="Choi S.R."/>
            <person name="Lee T.H."/>
            <person name="Fan W."/>
            <person name="Zhao X."/>
            <person name="Tan X."/>
            <person name="Xu X."/>
            <person name="Wang Y."/>
            <person name="Qiu Y."/>
            <person name="Yin Y."/>
            <person name="Li Y."/>
            <person name="Du Y."/>
            <person name="Liao Y."/>
            <person name="Lim Y."/>
            <person name="Narusaka Y."/>
            <person name="Wang Y."/>
            <person name="Wang Z."/>
            <person name="Li Z."/>
            <person name="Wang Z."/>
            <person name="Xiong Z."/>
            <person name="Zhang Z."/>
        </authorList>
    </citation>
    <scope>NUCLEOTIDE SEQUENCE [LARGE SCALE GENOMIC DNA]</scope>
    <source>
        <strain evidence="17 18">cv. Chiifu-401-42</strain>
    </source>
</reference>
<evidence type="ECO:0000256" key="6">
    <source>
        <dbReference type="ARBA" id="ARBA00022745"/>
    </source>
</evidence>
<feature type="binding site" evidence="12">
    <location>
        <position position="650"/>
    </location>
    <ligand>
        <name>a divalent metal cation</name>
        <dbReference type="ChEBI" id="CHEBI:60240"/>
        <label>1</label>
    </ligand>
</feature>
<dbReference type="FunFam" id="3.30.730.10:FF:000008">
    <property type="entry name" value="AP2 domain-containing protein RAP2.8"/>
    <property type="match status" value="1"/>
</dbReference>
<evidence type="ECO:0000256" key="5">
    <source>
        <dbReference type="ARBA" id="ARBA00022723"/>
    </source>
</evidence>
<feature type="binding site" evidence="12">
    <location>
        <position position="522"/>
    </location>
    <ligand>
        <name>a divalent metal cation</name>
        <dbReference type="ChEBI" id="CHEBI:60240"/>
        <label>1</label>
    </ligand>
</feature>
<feature type="binding site" evidence="12">
    <location>
        <position position="494"/>
    </location>
    <ligand>
        <name>substrate</name>
    </ligand>
</feature>
<feature type="binding site" evidence="12">
    <location>
        <position position="511"/>
    </location>
    <ligand>
        <name>a divalent metal cation</name>
        <dbReference type="ChEBI" id="CHEBI:60240"/>
        <label>1</label>
    </ligand>
</feature>
<keyword evidence="3 12" id="KW-0031">Aminopeptidase</keyword>
<dbReference type="STRING" id="51351.M4E8Q3"/>
<dbReference type="GO" id="GO:0009873">
    <property type="term" value="P:ethylene-activated signaling pathway"/>
    <property type="evidence" value="ECO:0007669"/>
    <property type="project" value="UniProtKB-KW"/>
</dbReference>
<dbReference type="InterPro" id="IPR015300">
    <property type="entry name" value="DNA-bd_pseudobarrel_sf"/>
</dbReference>
<dbReference type="InterPro" id="IPR001471">
    <property type="entry name" value="AP2/ERF_dom"/>
</dbReference>
<keyword evidence="11" id="KW-0539">Nucleus</keyword>
<proteinExistence type="inferred from homology"/>
<dbReference type="GO" id="GO:0005634">
    <property type="term" value="C:nucleus"/>
    <property type="evidence" value="ECO:0007669"/>
    <property type="project" value="UniProtKB-SubCell"/>
</dbReference>
<dbReference type="PANTHER" id="PTHR43330:SF21">
    <property type="entry name" value="METHIONINE AMINOPEPTIDASE 1C, CHLOROPLASTIC_MITOCHONDRIAL"/>
    <property type="match status" value="1"/>
</dbReference>
<feature type="domain" description="AP2/ERF" evidence="16">
    <location>
        <begin position="65"/>
        <end position="120"/>
    </location>
</feature>
<comment type="similarity">
    <text evidence="12">Belongs to the peptidase M24A family. Methionine aminopeptidase type 1 subfamily.</text>
</comment>
<dbReference type="GO" id="GO:0004239">
    <property type="term" value="F:initiator methionyl aminopeptidase activity"/>
    <property type="evidence" value="ECO:0007669"/>
    <property type="project" value="UniProtKB-UniRule"/>
</dbReference>
<dbReference type="Pfam" id="PF00557">
    <property type="entry name" value="Peptidase_M24"/>
    <property type="match status" value="1"/>
</dbReference>
<feature type="binding site" evidence="12">
    <location>
        <position position="592"/>
    </location>
    <ligand>
        <name>substrate</name>
    </ligand>
</feature>
<dbReference type="AlphaFoldDB" id="M4E8Q3"/>
<dbReference type="InterPro" id="IPR002467">
    <property type="entry name" value="Pept_M24A_MAP1"/>
</dbReference>
<keyword evidence="18" id="KW-1185">Reference proteome</keyword>
<dbReference type="eggNOG" id="KOG2738">
    <property type="taxonomic scope" value="Eukaryota"/>
</dbReference>
<feature type="binding site" evidence="12">
    <location>
        <position position="522"/>
    </location>
    <ligand>
        <name>a divalent metal cation</name>
        <dbReference type="ChEBI" id="CHEBI:60240"/>
        <label>2</label>
        <note>catalytic</note>
    </ligand>
</feature>
<dbReference type="OMA" id="HIPKAPY"/>
<evidence type="ECO:0000256" key="12">
    <source>
        <dbReference type="HAMAP-Rule" id="MF_03174"/>
    </source>
</evidence>
<evidence type="ECO:0000256" key="13">
    <source>
        <dbReference type="RuleBase" id="RU003653"/>
    </source>
</evidence>
<dbReference type="PRINTS" id="PR00599">
    <property type="entry name" value="MAPEPTIDASE"/>
</dbReference>
<dbReference type="InterPro" id="IPR036955">
    <property type="entry name" value="AP2/ERF_dom_sf"/>
</dbReference>
<sequence>MDAASSVDESSTSTDSVHTPAKIPPATARKSPSPASLYRMGSGSSVVLDSENGVEAESRKLPSSRFKGVVPQPNGRWGAQIYEKHQRVWLGTFNEEEEAARAYDVAAHRFRGRDAVTNFKADTTLGNGDEVEFLNAHSKAEIVDMLRKHTYKEELEQRKRNLHGKGNTKETAFAAVRVATGFKTAETLFEKAVTPRDVSVRGTLLNFEDVNGKVWRFRYSYWNSSQSYVLTKGWSRFVKEKRLCAGDLISFKRSNGQDQQLYIGWKSKSESDQDTGRVVVRLFGVDITSLKSQSDVVMKEETEMLSLRCNKKQRLNVPAKMSFGISQSHSLFNGGQLPPPIYFAGAPANLSSLLLSVKKKKSSFSPRISRIQELQNTLQVKRNAPLVCGRVSPRLHVPDHIPKAPYLESSEPPKISSEHQFPDSNGIVKMKAACELAARVLNYAGTLVKPFVTTDEIDKAVHKMVIESGAYPSPLGYGGFPKSVCTSVNECMFHGVPDSRQLQDGDIINIDVAVYLDGYHGDTSKTFLCGDVDESLIQLVKVTEECLEKGISVCRDGASFNEIGKIISEHAAEKHGYNMERFIGHGVGTVLHSEPLIYLHKNYDFEIGYMIEGQTFTLEPILTIGTTEFVTWPDKWTILTADGGPAAQFEHTILITESGADVATRRTLVGQAFRVDEEESRATSCFFSFSPFSEKLGFHRERRLIVRRRFPRVQCSTSTTSSSLHQRRDLKSNYGFVLWMDPEEDRRHSKKQHEHINMLSFVADSEYGIPKRCPCGGRLINEVRGEEDYDTLPGKRFFTCRNYEVKSPLFIIISSIFMFYIVSCISDDS</sequence>
<evidence type="ECO:0000259" key="16">
    <source>
        <dbReference type="PROSITE" id="PS51032"/>
    </source>
</evidence>
<feature type="region of interest" description="Disordered" evidence="14">
    <location>
        <begin position="1"/>
        <end position="44"/>
    </location>
</feature>
<dbReference type="InterPro" id="IPR036005">
    <property type="entry name" value="Creatinase/aminopeptidase-like"/>
</dbReference>
<evidence type="ECO:0000256" key="10">
    <source>
        <dbReference type="ARBA" id="ARBA00023163"/>
    </source>
</evidence>
<comment type="subcellular location">
    <subcellularLocation>
        <location evidence="1">Nucleus</location>
    </subcellularLocation>
</comment>
<evidence type="ECO:0000256" key="2">
    <source>
        <dbReference type="ARBA" id="ARBA00009089"/>
    </source>
</evidence>
<keyword evidence="5 12" id="KW-0479">Metal-binding</keyword>
<dbReference type="Gene3D" id="3.90.230.10">
    <property type="entry name" value="Creatinase/methionine aminopeptidase superfamily"/>
    <property type="match status" value="1"/>
</dbReference>
<dbReference type="GO" id="GO:0003677">
    <property type="term" value="F:DNA binding"/>
    <property type="evidence" value="ECO:0007669"/>
    <property type="project" value="UniProtKB-KW"/>
</dbReference>
<keyword evidence="8" id="KW-0805">Transcription regulation</keyword>
<dbReference type="NCBIfam" id="TIGR00500">
    <property type="entry name" value="met_pdase_I"/>
    <property type="match status" value="1"/>
</dbReference>
<evidence type="ECO:0000313" key="17">
    <source>
        <dbReference type="EnsemblPlants" id="Bra025159.1-P"/>
    </source>
</evidence>
<evidence type="ECO:0000259" key="15">
    <source>
        <dbReference type="PROSITE" id="PS50863"/>
    </source>
</evidence>
<evidence type="ECO:0000256" key="11">
    <source>
        <dbReference type="ARBA" id="ARBA00023242"/>
    </source>
</evidence>
<dbReference type="SMART" id="SM00380">
    <property type="entry name" value="AP2"/>
    <property type="match status" value="1"/>
</dbReference>
<dbReference type="InterPro" id="IPR000994">
    <property type="entry name" value="Pept_M24"/>
</dbReference>
<dbReference type="SUPFAM" id="SSF54171">
    <property type="entry name" value="DNA-binding domain"/>
    <property type="match status" value="1"/>
</dbReference>
<keyword evidence="4 12" id="KW-0645">Protease</keyword>
<evidence type="ECO:0000256" key="7">
    <source>
        <dbReference type="ARBA" id="ARBA00022801"/>
    </source>
</evidence>
<dbReference type="CDD" id="cd00018">
    <property type="entry name" value="AP2"/>
    <property type="match status" value="1"/>
</dbReference>
<dbReference type="GO" id="GO:0046872">
    <property type="term" value="F:metal ion binding"/>
    <property type="evidence" value="ECO:0007669"/>
    <property type="project" value="UniProtKB-UniRule"/>
</dbReference>
<comment type="similarity">
    <text evidence="2">Belongs to the AP2/ERF transcription factor family. RAV subfamily.</text>
</comment>
<feature type="binding site" evidence="12">
    <location>
        <position position="585"/>
    </location>
    <ligand>
        <name>a divalent metal cation</name>
        <dbReference type="ChEBI" id="CHEBI:60240"/>
        <label>2</label>
        <note>catalytic</note>
    </ligand>
</feature>
<evidence type="ECO:0000256" key="9">
    <source>
        <dbReference type="ARBA" id="ARBA00023125"/>
    </source>
</evidence>
<protein>
    <recommendedName>
        <fullName evidence="13">Methionine aminopeptidase</fullName>
        <ecNumber evidence="13">3.4.11.18</ecNumber>
    </recommendedName>
</protein>
<evidence type="ECO:0000256" key="3">
    <source>
        <dbReference type="ARBA" id="ARBA00022438"/>
    </source>
</evidence>
<dbReference type="SUPFAM" id="SSF55920">
    <property type="entry name" value="Creatinase/aminopeptidase"/>
    <property type="match status" value="1"/>
</dbReference>
<dbReference type="GO" id="GO:0006508">
    <property type="term" value="P:proteolysis"/>
    <property type="evidence" value="ECO:0007669"/>
    <property type="project" value="UniProtKB-KW"/>
</dbReference>
<dbReference type="CDD" id="cd01086">
    <property type="entry name" value="MetAP1"/>
    <property type="match status" value="1"/>
</dbReference>
<dbReference type="CDD" id="cd10017">
    <property type="entry name" value="B3_DNA"/>
    <property type="match status" value="1"/>
</dbReference>
<dbReference type="InterPro" id="IPR001714">
    <property type="entry name" value="Pept_M24_MAP"/>
</dbReference>
<dbReference type="Pfam" id="PF00847">
    <property type="entry name" value="AP2"/>
    <property type="match status" value="1"/>
</dbReference>
<dbReference type="Gene3D" id="2.40.330.10">
    <property type="entry name" value="DNA-binding pseudobarrel domain"/>
    <property type="match status" value="1"/>
</dbReference>
<keyword evidence="7 12" id="KW-0378">Hydrolase</keyword>
<keyword evidence="6" id="KW-0936">Ethylene signaling pathway</keyword>
<dbReference type="InParanoid" id="M4E8Q3"/>
<dbReference type="InterPro" id="IPR016177">
    <property type="entry name" value="DNA-bd_dom_sf"/>
</dbReference>
<comment type="function">
    <text evidence="13">Cotranslationally removes the N-terminal methionine from nascent proteins. The N-terminal methionine is often cleaved when the second residue in the primary sequence is small and uncharged (Met-Ala-, Cys, Gly, Pro, Ser, Thr, or Val).</text>
</comment>
<accession>M4E8Q3</accession>
<dbReference type="HAMAP" id="MF_01974">
    <property type="entry name" value="MetAP_1"/>
    <property type="match status" value="1"/>
</dbReference>
<evidence type="ECO:0000256" key="4">
    <source>
        <dbReference type="ARBA" id="ARBA00022670"/>
    </source>
</evidence>
<dbReference type="Gramene" id="Bra025159.1">
    <property type="protein sequence ID" value="Bra025159.1-P"/>
    <property type="gene ID" value="Bra025159"/>
</dbReference>
<dbReference type="InterPro" id="IPR003340">
    <property type="entry name" value="B3_DNA-bd"/>
</dbReference>
<keyword evidence="9" id="KW-0238">DNA-binding</keyword>
<evidence type="ECO:0000313" key="18">
    <source>
        <dbReference type="Proteomes" id="UP000011750"/>
    </source>
</evidence>
<evidence type="ECO:0000256" key="8">
    <source>
        <dbReference type="ARBA" id="ARBA00023015"/>
    </source>
</evidence>